<keyword evidence="4" id="KW-0663">Pyridoxal phosphate</keyword>
<dbReference type="InterPro" id="IPR004839">
    <property type="entry name" value="Aminotransferase_I/II_large"/>
</dbReference>
<dbReference type="PROSITE" id="PS51318">
    <property type="entry name" value="TAT"/>
    <property type="match status" value="1"/>
</dbReference>
<dbReference type="InterPro" id="IPR050106">
    <property type="entry name" value="HistidinolP_aminotransfase"/>
</dbReference>
<dbReference type="PANTHER" id="PTHR43643">
    <property type="entry name" value="HISTIDINOL-PHOSPHATE AMINOTRANSFERASE 2"/>
    <property type="match status" value="1"/>
</dbReference>
<organism evidence="6 7">
    <name type="scientific">Neptunitalea lumnitzerae</name>
    <dbReference type="NCBI Taxonomy" id="2965509"/>
    <lineage>
        <taxon>Bacteria</taxon>
        <taxon>Pseudomonadati</taxon>
        <taxon>Bacteroidota</taxon>
        <taxon>Flavobacteriia</taxon>
        <taxon>Flavobacteriales</taxon>
        <taxon>Flavobacteriaceae</taxon>
        <taxon>Neptunitalea</taxon>
    </lineage>
</organism>
<dbReference type="InterPro" id="IPR015421">
    <property type="entry name" value="PyrdxlP-dep_Trfase_major"/>
</dbReference>
<dbReference type="InterPro" id="IPR015422">
    <property type="entry name" value="PyrdxlP-dep_Trfase_small"/>
</dbReference>
<reference evidence="6" key="1">
    <citation type="submission" date="2022-07" db="EMBL/GenBank/DDBJ databases">
        <title>Taxonomy of Novel Oxalotrophic and Methylotrophic Bacteria.</title>
        <authorList>
            <person name="Sahin N."/>
            <person name="Tani A."/>
        </authorList>
    </citation>
    <scope>NUCLEOTIDE SEQUENCE</scope>
    <source>
        <strain evidence="6">Y10</strain>
    </source>
</reference>
<evidence type="ECO:0000313" key="7">
    <source>
        <dbReference type="Proteomes" id="UP001143543"/>
    </source>
</evidence>
<evidence type="ECO:0000256" key="4">
    <source>
        <dbReference type="ARBA" id="ARBA00022898"/>
    </source>
</evidence>
<dbReference type="SUPFAM" id="SSF53383">
    <property type="entry name" value="PLP-dependent transferases"/>
    <property type="match status" value="1"/>
</dbReference>
<dbReference type="EMBL" id="BRVO01000002">
    <property type="protein sequence ID" value="GLB49552.1"/>
    <property type="molecule type" value="Genomic_DNA"/>
</dbReference>
<evidence type="ECO:0000256" key="1">
    <source>
        <dbReference type="ARBA" id="ARBA00007970"/>
    </source>
</evidence>
<name>A0ABQ5MJN9_9FLAO</name>
<dbReference type="Gene3D" id="3.40.640.10">
    <property type="entry name" value="Type I PLP-dependent aspartate aminotransferase-like (Major domain)"/>
    <property type="match status" value="1"/>
</dbReference>
<keyword evidence="7" id="KW-1185">Reference proteome</keyword>
<sequence length="397" mass="44913">MDSLSRRKWIKRSALGLGALTLSPFDSWANRVSLSQIENKKFLYPETQPFNEFTPPFPITETPPAILAWNENPYGFSPKAVEAMQTSIAAGNRYGWMQLNELKKKIAKKEGVGADQIMMGPGSTDLLERTAMFFFKEGGEANVITANPAYMSVVDVAQALHADWKAIKLTKDYDHDLKAMEKAIDEHTKLVYIANPNNPTGTVTNKKDLVDFCKRISKKVPVFVDEAYLEFSKNGLEDSMISLVKEGGYNVIVARTFSKIHGMAGLRCGYIVASKDLISKLNSYTIPGFGTSVPTITAVDASLYDEEHLEMCRTNIVRDREITESYLKKKKLNYLPSNTNFIIFEIPMDGKEMMSKLYEHGVMVRTFKFWDKNWCRVTIGKTAEMKIFYDAMDKIFV</sequence>
<accession>A0ABQ5MJN9</accession>
<dbReference type="GO" id="GO:0008483">
    <property type="term" value="F:transaminase activity"/>
    <property type="evidence" value="ECO:0007669"/>
    <property type="project" value="UniProtKB-KW"/>
</dbReference>
<protein>
    <submittedName>
        <fullName evidence="6">Histidinol-phosphate aminotransferase</fullName>
    </submittedName>
</protein>
<comment type="similarity">
    <text evidence="1">Belongs to the class-II pyridoxal-phosphate-dependent aminotransferase family. Histidinol-phosphate aminotransferase subfamily.</text>
</comment>
<dbReference type="InterPro" id="IPR006311">
    <property type="entry name" value="TAT_signal"/>
</dbReference>
<proteinExistence type="inferred from homology"/>
<dbReference type="Pfam" id="PF00155">
    <property type="entry name" value="Aminotran_1_2"/>
    <property type="match status" value="1"/>
</dbReference>
<gene>
    <name evidence="6" type="primary">hisC_1</name>
    <name evidence="6" type="ORF">Y10_19200</name>
</gene>
<dbReference type="InterPro" id="IPR015424">
    <property type="entry name" value="PyrdxlP-dep_Trfase"/>
</dbReference>
<evidence type="ECO:0000256" key="2">
    <source>
        <dbReference type="ARBA" id="ARBA00022576"/>
    </source>
</evidence>
<dbReference type="CDD" id="cd00609">
    <property type="entry name" value="AAT_like"/>
    <property type="match status" value="1"/>
</dbReference>
<evidence type="ECO:0000259" key="5">
    <source>
        <dbReference type="Pfam" id="PF00155"/>
    </source>
</evidence>
<feature type="domain" description="Aminotransferase class I/classII large" evidence="5">
    <location>
        <begin position="67"/>
        <end position="390"/>
    </location>
</feature>
<comment type="caution">
    <text evidence="6">The sequence shown here is derived from an EMBL/GenBank/DDBJ whole genome shotgun (WGS) entry which is preliminary data.</text>
</comment>
<dbReference type="Proteomes" id="UP001143543">
    <property type="component" value="Unassembled WGS sequence"/>
</dbReference>
<dbReference type="Gene3D" id="3.90.1150.10">
    <property type="entry name" value="Aspartate Aminotransferase, domain 1"/>
    <property type="match status" value="1"/>
</dbReference>
<dbReference type="PANTHER" id="PTHR43643:SF3">
    <property type="entry name" value="HISTIDINOL-PHOSPHATE AMINOTRANSFERASE"/>
    <property type="match status" value="1"/>
</dbReference>
<keyword evidence="3" id="KW-0808">Transferase</keyword>
<keyword evidence="2 6" id="KW-0032">Aminotransferase</keyword>
<dbReference type="RefSeq" id="WP_281765181.1">
    <property type="nucleotide sequence ID" value="NZ_BRVO01000002.1"/>
</dbReference>
<evidence type="ECO:0000313" key="6">
    <source>
        <dbReference type="EMBL" id="GLB49552.1"/>
    </source>
</evidence>
<evidence type="ECO:0000256" key="3">
    <source>
        <dbReference type="ARBA" id="ARBA00022679"/>
    </source>
</evidence>